<evidence type="ECO:0000313" key="3">
    <source>
        <dbReference type="Proteomes" id="UP000236413"/>
    </source>
</evidence>
<dbReference type="Pfam" id="PF12728">
    <property type="entry name" value="HTH_17"/>
    <property type="match status" value="1"/>
</dbReference>
<dbReference type="PANTHER" id="PTHR34585">
    <property type="match status" value="1"/>
</dbReference>
<dbReference type="PANTHER" id="PTHR34585:SF22">
    <property type="entry name" value="HELIX-TURN-HELIX DOMAIN-CONTAINING PROTEIN"/>
    <property type="match status" value="1"/>
</dbReference>
<name>A0A316WSE6_9FLAO</name>
<reference evidence="2 3" key="1">
    <citation type="submission" date="2018-04" db="EMBL/GenBank/DDBJ databases">
        <title>Chryseobacterium oncorhynchi 701B-08T from rainbow trout, and Chryseobacterium viscerum 687B-08T from diseased fish.</title>
        <authorList>
            <person name="Jeong J.-J."/>
            <person name="Lee Y.J."/>
            <person name="Pathiraja D."/>
            <person name="Park B."/>
            <person name="Choi I.-G."/>
            <person name="Kim K.D."/>
        </authorList>
    </citation>
    <scope>NUCLEOTIDE SEQUENCE [LARGE SCALE GENOMIC DNA]</scope>
    <source>
        <strain evidence="2 3">687B-08</strain>
    </source>
</reference>
<protein>
    <submittedName>
        <fullName evidence="2">DNA-binding protein</fullName>
    </submittedName>
</protein>
<dbReference type="EMBL" id="PPEG02000002">
    <property type="protein sequence ID" value="PWN64137.1"/>
    <property type="molecule type" value="Genomic_DNA"/>
</dbReference>
<proteinExistence type="predicted"/>
<dbReference type="GO" id="GO:0003677">
    <property type="term" value="F:DNA binding"/>
    <property type="evidence" value="ECO:0007669"/>
    <property type="project" value="UniProtKB-KW"/>
</dbReference>
<dbReference type="SUPFAM" id="SSF46955">
    <property type="entry name" value="Putative DNA-binding domain"/>
    <property type="match status" value="1"/>
</dbReference>
<dbReference type="RefSeq" id="WP_103235256.1">
    <property type="nucleotide sequence ID" value="NZ_PPEG02000002.1"/>
</dbReference>
<accession>A0A316WSE6</accession>
<gene>
    <name evidence="2" type="ORF">C1634_005965</name>
</gene>
<keyword evidence="2" id="KW-0238">DNA-binding</keyword>
<dbReference type="InterPro" id="IPR041657">
    <property type="entry name" value="HTH_17"/>
</dbReference>
<dbReference type="Proteomes" id="UP000236413">
    <property type="component" value="Unassembled WGS sequence"/>
</dbReference>
<dbReference type="AlphaFoldDB" id="A0A316WSE6"/>
<sequence>MELIAVQRTALEELTGQMKTLLIVTKNAAKPYVSIFRTEKWLDNQEVCLVLGISKRTLQTYKNKGLLPCSKLCRKNYFKLSDVQALLHNHHKENHNGTADR</sequence>
<comment type="caution">
    <text evidence="2">The sequence shown here is derived from an EMBL/GenBank/DDBJ whole genome shotgun (WGS) entry which is preliminary data.</text>
</comment>
<feature type="domain" description="Helix-turn-helix" evidence="1">
    <location>
        <begin position="41"/>
        <end position="89"/>
    </location>
</feature>
<evidence type="ECO:0000259" key="1">
    <source>
        <dbReference type="Pfam" id="PF12728"/>
    </source>
</evidence>
<evidence type="ECO:0000313" key="2">
    <source>
        <dbReference type="EMBL" id="PWN64137.1"/>
    </source>
</evidence>
<dbReference type="InterPro" id="IPR009061">
    <property type="entry name" value="DNA-bd_dom_put_sf"/>
</dbReference>
<organism evidence="2 3">
    <name type="scientific">Chryseobacterium viscerum</name>
    <dbReference type="NCBI Taxonomy" id="1037377"/>
    <lineage>
        <taxon>Bacteria</taxon>
        <taxon>Pseudomonadati</taxon>
        <taxon>Bacteroidota</taxon>
        <taxon>Flavobacteriia</taxon>
        <taxon>Flavobacteriales</taxon>
        <taxon>Weeksellaceae</taxon>
        <taxon>Chryseobacterium group</taxon>
        <taxon>Chryseobacterium</taxon>
    </lineage>
</organism>